<evidence type="ECO:0000313" key="7">
    <source>
        <dbReference type="Proteomes" id="UP001196413"/>
    </source>
</evidence>
<evidence type="ECO:0000259" key="5">
    <source>
        <dbReference type="PROSITE" id="PS51194"/>
    </source>
</evidence>
<evidence type="ECO:0000256" key="3">
    <source>
        <dbReference type="ARBA" id="ARBA00022806"/>
    </source>
</evidence>
<dbReference type="GO" id="GO:0003725">
    <property type="term" value="F:double-stranded RNA binding"/>
    <property type="evidence" value="ECO:0007669"/>
    <property type="project" value="TreeGrafter"/>
</dbReference>
<reference evidence="6" key="1">
    <citation type="submission" date="2021-06" db="EMBL/GenBank/DDBJ databases">
        <title>Parelaphostrongylus tenuis whole genome reference sequence.</title>
        <authorList>
            <person name="Garwood T.J."/>
            <person name="Larsen P.A."/>
            <person name="Fountain-Jones N.M."/>
            <person name="Garbe J.R."/>
            <person name="Macchietto M.G."/>
            <person name="Kania S.A."/>
            <person name="Gerhold R.W."/>
            <person name="Richards J.E."/>
            <person name="Wolf T.M."/>
        </authorList>
    </citation>
    <scope>NUCLEOTIDE SEQUENCE</scope>
    <source>
        <strain evidence="6">MNPRO001-30</strain>
        <tissue evidence="6">Meninges</tissue>
    </source>
</reference>
<keyword evidence="3" id="KW-0067">ATP-binding</keyword>
<dbReference type="GO" id="GO:0005730">
    <property type="term" value="C:nucleolus"/>
    <property type="evidence" value="ECO:0007669"/>
    <property type="project" value="TreeGrafter"/>
</dbReference>
<dbReference type="Proteomes" id="UP001196413">
    <property type="component" value="Unassembled WGS sequence"/>
</dbReference>
<keyword evidence="7" id="KW-1185">Reference proteome</keyword>
<organism evidence="6 7">
    <name type="scientific">Parelaphostrongylus tenuis</name>
    <name type="common">Meningeal worm</name>
    <dbReference type="NCBI Taxonomy" id="148309"/>
    <lineage>
        <taxon>Eukaryota</taxon>
        <taxon>Metazoa</taxon>
        <taxon>Ecdysozoa</taxon>
        <taxon>Nematoda</taxon>
        <taxon>Chromadorea</taxon>
        <taxon>Rhabditida</taxon>
        <taxon>Rhabditina</taxon>
        <taxon>Rhabditomorpha</taxon>
        <taxon>Strongyloidea</taxon>
        <taxon>Metastrongylidae</taxon>
        <taxon>Parelaphostrongylus</taxon>
    </lineage>
</organism>
<feature type="domain" description="Helicase C-terminal" evidence="5">
    <location>
        <begin position="62"/>
        <end position="221"/>
    </location>
</feature>
<dbReference type="AlphaFoldDB" id="A0AAD5RDN2"/>
<dbReference type="PROSITE" id="PS51194">
    <property type="entry name" value="HELICASE_CTER"/>
    <property type="match status" value="1"/>
</dbReference>
<proteinExistence type="predicted"/>
<gene>
    <name evidence="6" type="ORF">KIN20_036854</name>
</gene>
<keyword evidence="3" id="KW-0547">Nucleotide-binding</keyword>
<dbReference type="EMBL" id="JAHQIW010007413">
    <property type="protein sequence ID" value="KAJ1374220.1"/>
    <property type="molecule type" value="Genomic_DNA"/>
</dbReference>
<sequence length="489" mass="55544">MFPMCCGYANVNERSQIFDKLRIIIMSATLEAKLFSSYFDNAPVFIVKGPNVSLLRFSMLNSIQKTLTMSSMRSYASRTSTKRSHLAIISWYFLLEEKKLNAPPRNFLKAFEPPPAGHRKVVLATNIAETSLTIPGIRVVIDCGKVKTRYFTASDRTDVLRVHDVSKAQAIQRAGRAGREAPGKCYRLYPFEHFEKLQPCSVPEVLRSNLSTVLLEMLALGLRRPRKLKLIQQPDQESLLAAEQELIALGAVTMEGKNMILTHVGNTLCKFPLSPDQARVLMVANELSCLEEALTVIAAMSCETVFDQSSQGEAEDIERIRSRFSVSASDHLSVLNVIQAFRREQKKNIHIVKEWCQNNYLNFKTILMVLKVRKQLREIAQECGMRIVSCGAQQEKLRQALACGLFINVCEYDRQEDRYRLLVRPSTTLKIHPSSGLSRSCPRHIVFTDLVRTTDLYARDVSIIHYEWVQPVIEEYKSNVKIVASSNHR</sequence>
<dbReference type="InterPro" id="IPR027417">
    <property type="entry name" value="P-loop_NTPase"/>
</dbReference>
<dbReference type="GO" id="GO:0016787">
    <property type="term" value="F:hydrolase activity"/>
    <property type="evidence" value="ECO:0007669"/>
    <property type="project" value="UniProtKB-KW"/>
</dbReference>
<protein>
    <recommendedName>
        <fullName evidence="1">RNA helicase</fullName>
        <ecNumber evidence="1">3.6.4.13</ecNumber>
    </recommendedName>
</protein>
<dbReference type="Gene3D" id="3.40.50.300">
    <property type="entry name" value="P-loop containing nucleotide triphosphate hydrolases"/>
    <property type="match status" value="2"/>
</dbReference>
<name>A0AAD5RDN2_PARTN</name>
<dbReference type="SUPFAM" id="SSF52540">
    <property type="entry name" value="P-loop containing nucleoside triphosphate hydrolases"/>
    <property type="match status" value="1"/>
</dbReference>
<evidence type="ECO:0000256" key="4">
    <source>
        <dbReference type="ARBA" id="ARBA00047984"/>
    </source>
</evidence>
<dbReference type="SMART" id="SM00847">
    <property type="entry name" value="HA2"/>
    <property type="match status" value="1"/>
</dbReference>
<dbReference type="Pfam" id="PF00271">
    <property type="entry name" value="Helicase_C"/>
    <property type="match status" value="1"/>
</dbReference>
<dbReference type="Pfam" id="PF21010">
    <property type="entry name" value="HA2_C"/>
    <property type="match status" value="1"/>
</dbReference>
<dbReference type="PANTHER" id="PTHR18934:SF118">
    <property type="entry name" value="ATP-DEPENDENT RNA HELICASE DHX33"/>
    <property type="match status" value="1"/>
</dbReference>
<dbReference type="InterPro" id="IPR007502">
    <property type="entry name" value="Helicase-assoc_dom"/>
</dbReference>
<evidence type="ECO:0000256" key="2">
    <source>
        <dbReference type="ARBA" id="ARBA00022801"/>
    </source>
</evidence>
<dbReference type="SMART" id="SM00490">
    <property type="entry name" value="HELICc"/>
    <property type="match status" value="1"/>
</dbReference>
<comment type="catalytic activity">
    <reaction evidence="4">
        <text>ATP + H2O = ADP + phosphate + H(+)</text>
        <dbReference type="Rhea" id="RHEA:13065"/>
        <dbReference type="ChEBI" id="CHEBI:15377"/>
        <dbReference type="ChEBI" id="CHEBI:15378"/>
        <dbReference type="ChEBI" id="CHEBI:30616"/>
        <dbReference type="ChEBI" id="CHEBI:43474"/>
        <dbReference type="ChEBI" id="CHEBI:456216"/>
        <dbReference type="EC" id="3.6.4.13"/>
    </reaction>
</comment>
<dbReference type="GO" id="GO:0045943">
    <property type="term" value="P:positive regulation of transcription by RNA polymerase I"/>
    <property type="evidence" value="ECO:0007669"/>
    <property type="project" value="TreeGrafter"/>
</dbReference>
<dbReference type="EC" id="3.6.4.13" evidence="1"/>
<dbReference type="CDD" id="cd18791">
    <property type="entry name" value="SF2_C_RHA"/>
    <property type="match status" value="1"/>
</dbReference>
<evidence type="ECO:0000313" key="6">
    <source>
        <dbReference type="EMBL" id="KAJ1374220.1"/>
    </source>
</evidence>
<comment type="caution">
    <text evidence="6">The sequence shown here is derived from an EMBL/GenBank/DDBJ whole genome shotgun (WGS) entry which is preliminary data.</text>
</comment>
<dbReference type="GO" id="GO:0003724">
    <property type="term" value="F:RNA helicase activity"/>
    <property type="evidence" value="ECO:0007669"/>
    <property type="project" value="UniProtKB-EC"/>
</dbReference>
<accession>A0AAD5RDN2</accession>
<evidence type="ECO:0000256" key="1">
    <source>
        <dbReference type="ARBA" id="ARBA00012552"/>
    </source>
</evidence>
<dbReference type="InterPro" id="IPR011709">
    <property type="entry name" value="DEAD-box_helicase_OB_fold"/>
</dbReference>
<dbReference type="InterPro" id="IPR001650">
    <property type="entry name" value="Helicase_C-like"/>
</dbReference>
<keyword evidence="3" id="KW-0347">Helicase</keyword>
<dbReference type="PANTHER" id="PTHR18934">
    <property type="entry name" value="ATP-DEPENDENT RNA HELICASE"/>
    <property type="match status" value="1"/>
</dbReference>
<dbReference type="Pfam" id="PF07717">
    <property type="entry name" value="OB_NTP_bind"/>
    <property type="match status" value="1"/>
</dbReference>
<keyword evidence="2" id="KW-0378">Hydrolase</keyword>
<dbReference type="Gene3D" id="1.20.120.1080">
    <property type="match status" value="1"/>
</dbReference>